<comment type="similarity">
    <text evidence="1">Belongs to the outer membrane factor (OMF) (TC 1.B.17) family.</text>
</comment>
<dbReference type="AlphaFoldDB" id="A0A419S526"/>
<keyword evidence="2" id="KW-0175">Coiled coil</keyword>
<keyword evidence="4" id="KW-1185">Reference proteome</keyword>
<dbReference type="RefSeq" id="WP_120182098.1">
    <property type="nucleotide sequence ID" value="NZ_MBTA01000025.1"/>
</dbReference>
<evidence type="ECO:0000313" key="3">
    <source>
        <dbReference type="EMBL" id="RKD15191.1"/>
    </source>
</evidence>
<evidence type="ECO:0000313" key="4">
    <source>
        <dbReference type="Proteomes" id="UP000283433"/>
    </source>
</evidence>
<dbReference type="SUPFAM" id="SSF56954">
    <property type="entry name" value="Outer membrane efflux proteins (OEP)"/>
    <property type="match status" value="1"/>
</dbReference>
<evidence type="ECO:0000256" key="1">
    <source>
        <dbReference type="ARBA" id="ARBA00007613"/>
    </source>
</evidence>
<comment type="caution">
    <text evidence="3">The sequence shown here is derived from an EMBL/GenBank/DDBJ whole genome shotgun (WGS) entry which is preliminary data.</text>
</comment>
<dbReference type="EMBL" id="MBTA01000025">
    <property type="protein sequence ID" value="RKD15191.1"/>
    <property type="molecule type" value="Genomic_DNA"/>
</dbReference>
<protein>
    <recommendedName>
        <fullName evidence="5">Transporter</fullName>
    </recommendedName>
</protein>
<dbReference type="InterPro" id="IPR003423">
    <property type="entry name" value="OMP_efflux"/>
</dbReference>
<dbReference type="GO" id="GO:0015562">
    <property type="term" value="F:efflux transmembrane transporter activity"/>
    <property type="evidence" value="ECO:0007669"/>
    <property type="project" value="InterPro"/>
</dbReference>
<accession>A0A419S526</accession>
<dbReference type="Pfam" id="PF02321">
    <property type="entry name" value="OEP"/>
    <property type="match status" value="2"/>
</dbReference>
<proteinExistence type="inferred from homology"/>
<gene>
    <name evidence="3" type="ORF">BCY91_06665</name>
</gene>
<dbReference type="Gene3D" id="1.20.1600.10">
    <property type="entry name" value="Outer membrane efflux proteins (OEP)"/>
    <property type="match status" value="1"/>
</dbReference>
<dbReference type="PANTHER" id="PTHR30203">
    <property type="entry name" value="OUTER MEMBRANE CATION EFFLUX PROTEIN"/>
    <property type="match status" value="1"/>
</dbReference>
<organism evidence="3 4">
    <name type="scientific">Pelobium manganitolerans</name>
    <dbReference type="NCBI Taxonomy" id="1842495"/>
    <lineage>
        <taxon>Bacteria</taxon>
        <taxon>Pseudomonadati</taxon>
        <taxon>Bacteroidota</taxon>
        <taxon>Sphingobacteriia</taxon>
        <taxon>Sphingobacteriales</taxon>
        <taxon>Sphingobacteriaceae</taxon>
        <taxon>Pelobium</taxon>
    </lineage>
</organism>
<dbReference type="InterPro" id="IPR010131">
    <property type="entry name" value="MdtP/NodT-like"/>
</dbReference>
<evidence type="ECO:0008006" key="5">
    <source>
        <dbReference type="Google" id="ProtNLM"/>
    </source>
</evidence>
<name>A0A419S526_9SPHI</name>
<reference evidence="3 4" key="1">
    <citation type="submission" date="2016-07" db="EMBL/GenBank/DDBJ databases">
        <title>Genome of Pelobium manganitolerans.</title>
        <authorList>
            <person name="Wu S."/>
            <person name="Wang G."/>
        </authorList>
    </citation>
    <scope>NUCLEOTIDE SEQUENCE [LARGE SCALE GENOMIC DNA]</scope>
    <source>
        <strain evidence="3 4">YS-25</strain>
    </source>
</reference>
<dbReference type="Proteomes" id="UP000283433">
    <property type="component" value="Unassembled WGS sequence"/>
</dbReference>
<dbReference type="PANTHER" id="PTHR30203:SF30">
    <property type="entry name" value="OUTER MEMBRANE PROTEIN-RELATED"/>
    <property type="match status" value="1"/>
</dbReference>
<evidence type="ECO:0000256" key="2">
    <source>
        <dbReference type="SAM" id="Coils"/>
    </source>
</evidence>
<dbReference type="OrthoDB" id="654853at2"/>
<sequence>MIKQKLYLTAVLMLLVNLKSYSQERQLPLSEAWEAAFSRYPGLTEKQALIRESEYQKRELQNDFLPNLQLQLQNSYGTFAGSTGAFFPLPGTFNVSGNPAISGASAAANTFGSVLVDWRVFEFGRQRKAVQAAKANIQKAESTFDATKLSVQAKVSRLYSDILYTGSKQQWAKDNAERVKEIVELSKTLADAGLKPGADTLLAASSYLQTLGELDDWTGRLEASKVRLTELVPINEKSVYFGFSNYLSAAPLSPADTSTAGHPYLNVISDQVENDKLRAEVAARKLFPSVSVLGGLSSRGSGIGSNGLINSGWSSGFNNQNSNYLIGVGLTWNISSAFNSITERNRIKQQQAATQSRFEAQSLQLNTGLQSVNSRLNESRKQVEKTNSAVDKARKAYDLYLSRYQNGLINLTELLQIQLLLQQSEKVNIEAYQQFWDQVIARSELSGDFSYLSNQFK</sequence>
<feature type="coiled-coil region" evidence="2">
    <location>
        <begin position="369"/>
        <end position="396"/>
    </location>
</feature>